<organism evidence="1 2">
    <name type="scientific">Dongia rigui</name>
    <dbReference type="NCBI Taxonomy" id="940149"/>
    <lineage>
        <taxon>Bacteria</taxon>
        <taxon>Pseudomonadati</taxon>
        <taxon>Pseudomonadota</taxon>
        <taxon>Alphaproteobacteria</taxon>
        <taxon>Rhodospirillales</taxon>
        <taxon>Dongiaceae</taxon>
        <taxon>Dongia</taxon>
    </lineage>
</organism>
<dbReference type="RefSeq" id="WP_320501295.1">
    <property type="nucleotide sequence ID" value="NZ_JAXCLX010000002.1"/>
</dbReference>
<name>A0ABU5E1Y4_9PROT</name>
<evidence type="ECO:0000313" key="2">
    <source>
        <dbReference type="Proteomes" id="UP001271769"/>
    </source>
</evidence>
<comment type="caution">
    <text evidence="1">The sequence shown here is derived from an EMBL/GenBank/DDBJ whole genome shotgun (WGS) entry which is preliminary data.</text>
</comment>
<reference evidence="1 2" key="1">
    <citation type="journal article" date="2013" name="Antonie Van Leeuwenhoek">
        <title>Dongia rigui sp. nov., isolated from freshwater of a large wetland in Korea.</title>
        <authorList>
            <person name="Baik K.S."/>
            <person name="Hwang Y.M."/>
            <person name="Choi J.S."/>
            <person name="Kwon J."/>
            <person name="Seong C.N."/>
        </authorList>
    </citation>
    <scope>NUCLEOTIDE SEQUENCE [LARGE SCALE GENOMIC DNA]</scope>
    <source>
        <strain evidence="1 2">04SU4-P</strain>
    </source>
</reference>
<protein>
    <submittedName>
        <fullName evidence="1">Uncharacterized protein</fullName>
    </submittedName>
</protein>
<dbReference type="Proteomes" id="UP001271769">
    <property type="component" value="Unassembled WGS sequence"/>
</dbReference>
<evidence type="ECO:0000313" key="1">
    <source>
        <dbReference type="EMBL" id="MDY0872821.1"/>
    </source>
</evidence>
<sequence>MRKRLPRLARPAAIVPGPFPGIGQMKGDRRIPEAALSAFEAREIVADPDARREPLRKPLGLFRLDQALSATPRD</sequence>
<dbReference type="EMBL" id="JAXCLX010000002">
    <property type="protein sequence ID" value="MDY0872821.1"/>
    <property type="molecule type" value="Genomic_DNA"/>
</dbReference>
<proteinExistence type="predicted"/>
<keyword evidence="2" id="KW-1185">Reference proteome</keyword>
<accession>A0ABU5E1Y4</accession>
<gene>
    <name evidence="1" type="ORF">SMD31_12845</name>
</gene>